<dbReference type="GO" id="GO:0043565">
    <property type="term" value="F:sequence-specific DNA binding"/>
    <property type="evidence" value="ECO:0007669"/>
    <property type="project" value="InterPro"/>
</dbReference>
<keyword evidence="3" id="KW-0010">Activator</keyword>
<proteinExistence type="predicted"/>
<dbReference type="PATRIC" id="fig|693216.3.peg.1402"/>
<dbReference type="EMBL" id="FN543093">
    <property type="protein sequence ID" value="CBA29551.1"/>
    <property type="molecule type" value="Genomic_DNA"/>
</dbReference>
<dbReference type="SMART" id="SM00342">
    <property type="entry name" value="HTH_ARAC"/>
    <property type="match status" value="1"/>
</dbReference>
<evidence type="ECO:0000256" key="1">
    <source>
        <dbReference type="ARBA" id="ARBA00023015"/>
    </source>
</evidence>
<evidence type="ECO:0000256" key="4">
    <source>
        <dbReference type="ARBA" id="ARBA00023163"/>
    </source>
</evidence>
<evidence type="ECO:0000256" key="2">
    <source>
        <dbReference type="ARBA" id="ARBA00023125"/>
    </source>
</evidence>
<dbReference type="Pfam" id="PF12833">
    <property type="entry name" value="HTH_18"/>
    <property type="match status" value="1"/>
</dbReference>
<dbReference type="InterPro" id="IPR018060">
    <property type="entry name" value="HTH_AraC"/>
</dbReference>
<dbReference type="PRINTS" id="PR00032">
    <property type="entry name" value="HTHARAC"/>
</dbReference>
<dbReference type="SUPFAM" id="SSF51215">
    <property type="entry name" value="Regulatory protein AraC"/>
    <property type="match status" value="1"/>
</dbReference>
<keyword evidence="2" id="KW-0238">DNA-binding</keyword>
<evidence type="ECO:0000256" key="5">
    <source>
        <dbReference type="ARBA" id="ARBA00044978"/>
    </source>
</evidence>
<evidence type="ECO:0000256" key="3">
    <source>
        <dbReference type="ARBA" id="ARBA00023159"/>
    </source>
</evidence>
<keyword evidence="4" id="KW-0804">Transcription</keyword>
<evidence type="ECO:0000259" key="6">
    <source>
        <dbReference type="PROSITE" id="PS01124"/>
    </source>
</evidence>
<accession>C9Y024</accession>
<dbReference type="PANTHER" id="PTHR43280">
    <property type="entry name" value="ARAC-FAMILY TRANSCRIPTIONAL REGULATOR"/>
    <property type="match status" value="1"/>
</dbReference>
<dbReference type="InterPro" id="IPR018062">
    <property type="entry name" value="HTH_AraC-typ_CS"/>
</dbReference>
<dbReference type="AlphaFoldDB" id="C9Y024"/>
<name>C9Y024_CROTZ</name>
<dbReference type="InterPro" id="IPR020449">
    <property type="entry name" value="Tscrpt_reg_AraC-type_HTH"/>
</dbReference>
<dbReference type="Proteomes" id="UP000002069">
    <property type="component" value="Chromosome"/>
</dbReference>
<sequence>MEIGCPVDTACEKSLLELISLNDDIVSFSRLYANSIRYHHWHQCLELLYVEEGYGVVMVDNQQYTMRPGRLFIFPPMTLHKVMVEERERERYRRTVIHLDNHAALRLLAPFAQRYARLEALSLRGARATVVDFADIHAHLDHLFTLYAPRLAKGRSEHEEVASFLIHLLSLLPETPAPPPRASNALSTQVMFWVEENYAQKFSLGALALKLNRSRSYLSRRFQQETGEAIHDYLTTFRLRKACELLRHHAYSVADIARMTGFSDTTYFISSFRKRLGETPLQYRKSRKHEGPHGGP</sequence>
<reference evidence="8" key="2">
    <citation type="journal article" date="2011" name="J. Bacteriol.">
        <title>Complete genome sequence of Cronobacter turicensis LMG 23827, a food-borne pathogen causing deaths in neonates.</title>
        <authorList>
            <person name="Stephan R."/>
            <person name="Lehner A."/>
            <person name="Tischler P."/>
            <person name="Rattei T."/>
        </authorList>
    </citation>
    <scope>NUCLEOTIDE SEQUENCE [LARGE SCALE GENOMIC DNA]</scope>
    <source>
        <strain evidence="8">DSM 18703 / CCUG 55852 / LMG 23827 / z3032</strain>
    </source>
</reference>
<keyword evidence="1" id="KW-0805">Transcription regulation</keyword>
<dbReference type="InterPro" id="IPR009057">
    <property type="entry name" value="Homeodomain-like_sf"/>
</dbReference>
<dbReference type="Gene3D" id="1.10.10.60">
    <property type="entry name" value="Homeodomain-like"/>
    <property type="match status" value="2"/>
</dbReference>
<reference evidence="7 8" key="1">
    <citation type="journal article" date="2010" name="J. Bacteriol.">
        <title>Complete Genome Sequence of Cronobacter turicensis LMG 23827, a foodborne pathogen causing deaths in neonates.</title>
        <authorList>
            <person name="Stephan R."/>
            <person name="Lehner A."/>
            <person name="Tischler P."/>
            <person name="Rattei T."/>
        </authorList>
    </citation>
    <scope>NUCLEOTIDE SEQUENCE [LARGE SCALE GENOMIC DNA]</scope>
    <source>
        <strain evidence="8">DSM 18703 / CCUG 55852 / LMG 23827 / z3032</strain>
    </source>
</reference>
<feature type="domain" description="HTH araC/xylS-type" evidence="6">
    <location>
        <begin position="188"/>
        <end position="286"/>
    </location>
</feature>
<gene>
    <name evidence="7" type="ordered locus">Ctu_14710</name>
</gene>
<evidence type="ECO:0000313" key="7">
    <source>
        <dbReference type="EMBL" id="CBA29551.1"/>
    </source>
</evidence>
<dbReference type="KEGG" id="ctu:CTU_14710"/>
<dbReference type="InterPro" id="IPR014710">
    <property type="entry name" value="RmlC-like_jellyroll"/>
</dbReference>
<organism evidence="7 8">
    <name type="scientific">Cronobacter turicensis (strain DSM 18703 / CCUG 55852 / LMG 23827 / z3032)</name>
    <dbReference type="NCBI Taxonomy" id="693216"/>
    <lineage>
        <taxon>Bacteria</taxon>
        <taxon>Pseudomonadati</taxon>
        <taxon>Pseudomonadota</taxon>
        <taxon>Gammaproteobacteria</taxon>
        <taxon>Enterobacterales</taxon>
        <taxon>Enterobacteriaceae</taxon>
        <taxon>Cronobacter</taxon>
    </lineage>
</organism>
<dbReference type="GO" id="GO:0003700">
    <property type="term" value="F:DNA-binding transcription factor activity"/>
    <property type="evidence" value="ECO:0007669"/>
    <property type="project" value="InterPro"/>
</dbReference>
<dbReference type="PROSITE" id="PS01124">
    <property type="entry name" value="HTH_ARAC_FAMILY_2"/>
    <property type="match status" value="1"/>
</dbReference>
<protein>
    <recommendedName>
        <fullName evidence="5">Arabinose operon regulatory protein</fullName>
    </recommendedName>
</protein>
<dbReference type="SUPFAM" id="SSF46689">
    <property type="entry name" value="Homeodomain-like"/>
    <property type="match status" value="2"/>
</dbReference>
<dbReference type="PROSITE" id="PS00041">
    <property type="entry name" value="HTH_ARAC_FAMILY_1"/>
    <property type="match status" value="1"/>
</dbReference>
<dbReference type="InterPro" id="IPR037923">
    <property type="entry name" value="HTH-like"/>
</dbReference>
<dbReference type="PANTHER" id="PTHR43280:SF2">
    <property type="entry name" value="HTH-TYPE TRANSCRIPTIONAL REGULATOR EXSA"/>
    <property type="match status" value="1"/>
</dbReference>
<dbReference type="InterPro" id="IPR003313">
    <property type="entry name" value="AraC-bd"/>
</dbReference>
<dbReference type="Gene3D" id="2.60.120.10">
    <property type="entry name" value="Jelly Rolls"/>
    <property type="match status" value="1"/>
</dbReference>
<evidence type="ECO:0000313" key="8">
    <source>
        <dbReference type="Proteomes" id="UP000002069"/>
    </source>
</evidence>
<dbReference type="Pfam" id="PF02311">
    <property type="entry name" value="AraC_binding"/>
    <property type="match status" value="1"/>
</dbReference>
<dbReference type="HOGENOM" id="CLU_000445_88_3_6"/>
<keyword evidence="8" id="KW-1185">Reference proteome</keyword>